<keyword evidence="3" id="KW-1185">Reference proteome</keyword>
<dbReference type="Proteomes" id="UP000247409">
    <property type="component" value="Unassembled WGS sequence"/>
</dbReference>
<sequence>METQSLPQDLVDDEDSYQSDLMEIVDHSGPLRSMRPTRLSTELLESSDAADLGCKPLSTRSRLTEQGVKFDRKRAASSSQPNKNRTDKQKRKIRRPLPPCKSAHSERPASPAMSAQRRGTPSSLNRQTEMTVIQARRMGSDSWFPQISSVRAPVAKMRFGSQKQPSMDLPSAMQLARSASVPDSGLRTNSLKRIYSLHNRRPHEVHRAAVERLGSNDKPPLRDRGQLAFGVVRLLSEEEMLKNEDGTILSGGVGKQNLSKGHSVDGYYEKGSLSDLEKRVALVHEPKRGGNKTRRCFTD</sequence>
<protein>
    <submittedName>
        <fullName evidence="2">Uncharacterized protein</fullName>
    </submittedName>
</protein>
<reference evidence="2 3" key="1">
    <citation type="journal article" date="2018" name="Mol. Biol. Evol.">
        <title>Analysis of the draft genome of the red seaweed Gracilariopsis chorda provides insights into genome size evolution in Rhodophyta.</title>
        <authorList>
            <person name="Lee J."/>
            <person name="Yang E.C."/>
            <person name="Graf L."/>
            <person name="Yang J.H."/>
            <person name="Qiu H."/>
            <person name="Zel Zion U."/>
            <person name="Chan C.X."/>
            <person name="Stephens T.G."/>
            <person name="Weber A.P.M."/>
            <person name="Boo G.H."/>
            <person name="Boo S.M."/>
            <person name="Kim K.M."/>
            <person name="Shin Y."/>
            <person name="Jung M."/>
            <person name="Lee S.J."/>
            <person name="Yim H.S."/>
            <person name="Lee J.H."/>
            <person name="Bhattacharya D."/>
            <person name="Yoon H.S."/>
        </authorList>
    </citation>
    <scope>NUCLEOTIDE SEQUENCE [LARGE SCALE GENOMIC DNA]</scope>
    <source>
        <strain evidence="2 3">SKKU-2015</strain>
        <tissue evidence="2">Whole body</tissue>
    </source>
</reference>
<feature type="compositionally biased region" description="Polar residues" evidence="1">
    <location>
        <begin position="117"/>
        <end position="127"/>
    </location>
</feature>
<evidence type="ECO:0000256" key="1">
    <source>
        <dbReference type="SAM" id="MobiDB-lite"/>
    </source>
</evidence>
<dbReference type="EMBL" id="NBIV01000029">
    <property type="protein sequence ID" value="PXF47054.1"/>
    <property type="molecule type" value="Genomic_DNA"/>
</dbReference>
<proteinExistence type="predicted"/>
<comment type="caution">
    <text evidence="2">The sequence shown here is derived from an EMBL/GenBank/DDBJ whole genome shotgun (WGS) entry which is preliminary data.</text>
</comment>
<evidence type="ECO:0000313" key="2">
    <source>
        <dbReference type="EMBL" id="PXF47054.1"/>
    </source>
</evidence>
<accession>A0A2V3IY33</accession>
<gene>
    <name evidence="2" type="ORF">BWQ96_03131</name>
</gene>
<dbReference type="AlphaFoldDB" id="A0A2V3IY33"/>
<feature type="region of interest" description="Disordered" evidence="1">
    <location>
        <begin position="1"/>
        <end position="127"/>
    </location>
</feature>
<name>A0A2V3IY33_9FLOR</name>
<evidence type="ECO:0000313" key="3">
    <source>
        <dbReference type="Proteomes" id="UP000247409"/>
    </source>
</evidence>
<organism evidence="2 3">
    <name type="scientific">Gracilariopsis chorda</name>
    <dbReference type="NCBI Taxonomy" id="448386"/>
    <lineage>
        <taxon>Eukaryota</taxon>
        <taxon>Rhodophyta</taxon>
        <taxon>Florideophyceae</taxon>
        <taxon>Rhodymeniophycidae</taxon>
        <taxon>Gracilariales</taxon>
        <taxon>Gracilariaceae</taxon>
        <taxon>Gracilariopsis</taxon>
    </lineage>
</organism>